<protein>
    <submittedName>
        <fullName evidence="3">Trypsin-like peptidase domain-containing protein</fullName>
    </submittedName>
</protein>
<dbReference type="InterPro" id="IPR043504">
    <property type="entry name" value="Peptidase_S1_PA_chymotrypsin"/>
</dbReference>
<dbReference type="Gene3D" id="2.40.10.10">
    <property type="entry name" value="Trypsin-like serine proteases"/>
    <property type="match status" value="2"/>
</dbReference>
<dbReference type="SUPFAM" id="SSF50494">
    <property type="entry name" value="Trypsin-like serine proteases"/>
    <property type="match status" value="1"/>
</dbReference>
<dbReference type="AlphaFoldDB" id="A0A974Y3Y9"/>
<dbReference type="InterPro" id="IPR001623">
    <property type="entry name" value="DnaJ_domain"/>
</dbReference>
<dbReference type="InterPro" id="IPR036869">
    <property type="entry name" value="J_dom_sf"/>
</dbReference>
<evidence type="ECO:0000313" key="3">
    <source>
        <dbReference type="EMBL" id="QRJ64159.1"/>
    </source>
</evidence>
<dbReference type="KEGG" id="ares:IWH25_02030"/>
<gene>
    <name evidence="3" type="ORF">IWH25_02030</name>
</gene>
<dbReference type="PROSITE" id="PS50076">
    <property type="entry name" value="DNAJ_2"/>
    <property type="match status" value="1"/>
</dbReference>
<dbReference type="Proteomes" id="UP000663444">
    <property type="component" value="Chromosome"/>
</dbReference>
<sequence>MRTDNTLYAVLGVAASAAADDIDAAYVARAAALAGDADALSLLRVAGDTLRDPARRAAYDRQLAAAAPPPLVVDERAVRPARSPLRNGLVLVVTAGLTAALLWPKTPAPAAVAARPAPPPAVPAVAPVPSPTVAPEPAPPAEPPVAAAPAEPQAASAPSPAAAPAALAVLPARGAKQPGFDARYLAWTVFLVRQRNKTGSGVLIAPDRILTNCHVLAGGATNGLIVEHSLTGRSSKVEKYARLDGEDACLLFAPGAGSEAIEWGSSANLRPGDTVHAMGHPGGSTAMAWSEGSFRLRAERGGETFLLSDNYCRPGSSGGPLLDGEGRLVGIVTAVQRFQAKGGEAPQYGACISVTEATARALLAKPLFPIALAPAQYLPAY</sequence>
<dbReference type="Pfam" id="PF13365">
    <property type="entry name" value="Trypsin_2"/>
    <property type="match status" value="1"/>
</dbReference>
<dbReference type="RefSeq" id="WP_203387698.1">
    <property type="nucleotide sequence ID" value="NZ_CP064781.1"/>
</dbReference>
<dbReference type="SUPFAM" id="SSF46565">
    <property type="entry name" value="Chaperone J-domain"/>
    <property type="match status" value="1"/>
</dbReference>
<evidence type="ECO:0000259" key="2">
    <source>
        <dbReference type="PROSITE" id="PS50076"/>
    </source>
</evidence>
<accession>A0A974Y3Y9</accession>
<feature type="compositionally biased region" description="Pro residues" evidence="1">
    <location>
        <begin position="127"/>
        <end position="143"/>
    </location>
</feature>
<dbReference type="EMBL" id="CP064781">
    <property type="protein sequence ID" value="QRJ64159.1"/>
    <property type="molecule type" value="Genomic_DNA"/>
</dbReference>
<evidence type="ECO:0000256" key="1">
    <source>
        <dbReference type="SAM" id="MobiDB-lite"/>
    </source>
</evidence>
<evidence type="ECO:0000313" key="4">
    <source>
        <dbReference type="Proteomes" id="UP000663444"/>
    </source>
</evidence>
<name>A0A974Y3Y9_9RHOO</name>
<dbReference type="InterPro" id="IPR009003">
    <property type="entry name" value="Peptidase_S1_PA"/>
</dbReference>
<reference evidence="3" key="1">
    <citation type="submission" date="2020-11" db="EMBL/GenBank/DDBJ databases">
        <title>Azospira restricta DSM 18626 genome sequence.</title>
        <authorList>
            <person name="Moe W.M."/>
        </authorList>
    </citation>
    <scope>NUCLEOTIDE SEQUENCE</scope>
    <source>
        <strain evidence="3">DSM 18626</strain>
    </source>
</reference>
<organism evidence="3 4">
    <name type="scientific">Azospira restricta</name>
    <dbReference type="NCBI Taxonomy" id="404405"/>
    <lineage>
        <taxon>Bacteria</taxon>
        <taxon>Pseudomonadati</taxon>
        <taxon>Pseudomonadota</taxon>
        <taxon>Betaproteobacteria</taxon>
        <taxon>Rhodocyclales</taxon>
        <taxon>Rhodocyclaceae</taxon>
        <taxon>Azospira</taxon>
    </lineage>
</organism>
<feature type="region of interest" description="Disordered" evidence="1">
    <location>
        <begin position="127"/>
        <end position="158"/>
    </location>
</feature>
<dbReference type="PANTHER" id="PTHR43019:SF23">
    <property type="entry name" value="PROTEASE DO-LIKE 5, CHLOROPLASTIC"/>
    <property type="match status" value="1"/>
</dbReference>
<feature type="compositionally biased region" description="Low complexity" evidence="1">
    <location>
        <begin position="144"/>
        <end position="158"/>
    </location>
</feature>
<feature type="domain" description="J" evidence="2">
    <location>
        <begin position="6"/>
        <end position="63"/>
    </location>
</feature>
<keyword evidence="4" id="KW-1185">Reference proteome</keyword>
<dbReference type="Gene3D" id="1.10.287.110">
    <property type="entry name" value="DnaJ domain"/>
    <property type="match status" value="1"/>
</dbReference>
<proteinExistence type="predicted"/>
<dbReference type="PANTHER" id="PTHR43019">
    <property type="entry name" value="SERINE ENDOPROTEASE DEGS"/>
    <property type="match status" value="1"/>
</dbReference>